<dbReference type="InterPro" id="IPR011598">
    <property type="entry name" value="bHLH_dom"/>
</dbReference>
<dbReference type="GO" id="GO:0046983">
    <property type="term" value="F:protein dimerization activity"/>
    <property type="evidence" value="ECO:0007669"/>
    <property type="project" value="InterPro"/>
</dbReference>
<dbReference type="PANTHER" id="PTHR45959">
    <property type="entry name" value="BHLH TRANSCRIPTION FACTOR"/>
    <property type="match status" value="1"/>
</dbReference>
<evidence type="ECO:0000256" key="2">
    <source>
        <dbReference type="ARBA" id="ARBA00023015"/>
    </source>
</evidence>
<dbReference type="GO" id="GO:0005634">
    <property type="term" value="C:nucleus"/>
    <property type="evidence" value="ECO:0007669"/>
    <property type="project" value="UniProtKB-SubCell"/>
</dbReference>
<protein>
    <recommendedName>
        <fullName evidence="5">BHLH domain-containing protein</fullName>
    </recommendedName>
</protein>
<reference evidence="7" key="1">
    <citation type="journal article" date="2018" name="Gigascience">
        <title>Genome assembly of the Pink Ipe (Handroanthus impetiginosus, Bignoniaceae), a highly valued, ecologically keystone Neotropical timber forest tree.</title>
        <authorList>
            <person name="Silva-Junior O.B."/>
            <person name="Grattapaglia D."/>
            <person name="Novaes E."/>
            <person name="Collevatti R.G."/>
        </authorList>
    </citation>
    <scope>NUCLEOTIDE SEQUENCE [LARGE SCALE GENOMIC DNA]</scope>
    <source>
        <strain evidence="7">cv. UFG-1</strain>
    </source>
</reference>
<dbReference type="Gene3D" id="4.10.280.10">
    <property type="entry name" value="Helix-loop-helix DNA-binding domain"/>
    <property type="match status" value="1"/>
</dbReference>
<dbReference type="AlphaFoldDB" id="A0A2G9GYI5"/>
<comment type="subcellular location">
    <subcellularLocation>
        <location evidence="1">Nucleus</location>
    </subcellularLocation>
</comment>
<evidence type="ECO:0000256" key="1">
    <source>
        <dbReference type="ARBA" id="ARBA00004123"/>
    </source>
</evidence>
<keyword evidence="7" id="KW-1185">Reference proteome</keyword>
<dbReference type="Proteomes" id="UP000231279">
    <property type="component" value="Unassembled WGS sequence"/>
</dbReference>
<evidence type="ECO:0000259" key="5">
    <source>
        <dbReference type="PROSITE" id="PS50888"/>
    </source>
</evidence>
<evidence type="ECO:0000313" key="6">
    <source>
        <dbReference type="EMBL" id="PIN10070.1"/>
    </source>
</evidence>
<dbReference type="Pfam" id="PF00010">
    <property type="entry name" value="HLH"/>
    <property type="match status" value="1"/>
</dbReference>
<dbReference type="STRING" id="429701.A0A2G9GYI5"/>
<evidence type="ECO:0000256" key="3">
    <source>
        <dbReference type="ARBA" id="ARBA00023163"/>
    </source>
</evidence>
<evidence type="ECO:0000313" key="7">
    <source>
        <dbReference type="Proteomes" id="UP000231279"/>
    </source>
</evidence>
<sequence>MDSFDGELGAVFGHGLPNYVSRQSDSSLSSSTMINVLSSNSLTSSLYNFPTKFPSIFDDTTAISRLDHQASSTPIILNFDKANTSGNLPKFFQQANPMSCLNIINPTQRSQQKNKKTRTRPPSQTYDHIIAERKRREQLGQLFIALSAIIPGLKKTDKTSILGDAISYLKHLRERVEVLEVKAAEQTMDSIVVKKSQIIVDEEGSSDERSVSSDEKEMPEIEVRLTNNSILLRVHCSKQKGVLANLLSKVESLDMVVVNTNVTPFGTSALDVTITAEMEKEFSLTVKEVATVLRAALRERVSV</sequence>
<proteinExistence type="predicted"/>
<dbReference type="InterPro" id="IPR052610">
    <property type="entry name" value="bHLH_transcription_regulator"/>
</dbReference>
<keyword evidence="2" id="KW-0805">Transcription regulation</keyword>
<name>A0A2G9GYI5_9LAMI</name>
<organism evidence="6 7">
    <name type="scientific">Handroanthus impetiginosus</name>
    <dbReference type="NCBI Taxonomy" id="429701"/>
    <lineage>
        <taxon>Eukaryota</taxon>
        <taxon>Viridiplantae</taxon>
        <taxon>Streptophyta</taxon>
        <taxon>Embryophyta</taxon>
        <taxon>Tracheophyta</taxon>
        <taxon>Spermatophyta</taxon>
        <taxon>Magnoliopsida</taxon>
        <taxon>eudicotyledons</taxon>
        <taxon>Gunneridae</taxon>
        <taxon>Pentapetalae</taxon>
        <taxon>asterids</taxon>
        <taxon>lamiids</taxon>
        <taxon>Lamiales</taxon>
        <taxon>Bignoniaceae</taxon>
        <taxon>Crescentiina</taxon>
        <taxon>Tabebuia alliance</taxon>
        <taxon>Handroanthus</taxon>
    </lineage>
</organism>
<dbReference type="PROSITE" id="PS50888">
    <property type="entry name" value="BHLH"/>
    <property type="match status" value="1"/>
</dbReference>
<gene>
    <name evidence="6" type="ORF">CDL12_17347</name>
</gene>
<dbReference type="EMBL" id="NKXS01003333">
    <property type="protein sequence ID" value="PIN10070.1"/>
    <property type="molecule type" value="Genomic_DNA"/>
</dbReference>
<dbReference type="SMART" id="SM00353">
    <property type="entry name" value="HLH"/>
    <property type="match status" value="1"/>
</dbReference>
<evidence type="ECO:0000256" key="4">
    <source>
        <dbReference type="ARBA" id="ARBA00023242"/>
    </source>
</evidence>
<dbReference type="InterPro" id="IPR036638">
    <property type="entry name" value="HLH_DNA-bd_sf"/>
</dbReference>
<feature type="domain" description="BHLH" evidence="5">
    <location>
        <begin position="123"/>
        <end position="172"/>
    </location>
</feature>
<accession>A0A2G9GYI5</accession>
<dbReference type="PANTHER" id="PTHR45959:SF2">
    <property type="entry name" value="BHLH TRANSCRIPTION FACTOR"/>
    <property type="match status" value="1"/>
</dbReference>
<keyword evidence="3" id="KW-0804">Transcription</keyword>
<comment type="caution">
    <text evidence="6">The sequence shown here is derived from an EMBL/GenBank/DDBJ whole genome shotgun (WGS) entry which is preliminary data.</text>
</comment>
<dbReference type="SUPFAM" id="SSF47459">
    <property type="entry name" value="HLH, helix-loop-helix DNA-binding domain"/>
    <property type="match status" value="1"/>
</dbReference>
<dbReference type="OrthoDB" id="690068at2759"/>
<keyword evidence="4" id="KW-0539">Nucleus</keyword>